<dbReference type="KEGG" id="mbe:MBM_01989"/>
<evidence type="ECO:0000256" key="1">
    <source>
        <dbReference type="ARBA" id="ARBA00022603"/>
    </source>
</evidence>
<dbReference type="PANTHER" id="PTHR43397:SF1">
    <property type="entry name" value="ERGOTHIONEINE BIOSYNTHESIS PROTEIN 1"/>
    <property type="match status" value="1"/>
</dbReference>
<evidence type="ECO:0000259" key="6">
    <source>
        <dbReference type="Pfam" id="PF03781"/>
    </source>
</evidence>
<dbReference type="GO" id="GO:1903257">
    <property type="term" value="P:selenoneine biosynthetic process"/>
    <property type="evidence" value="ECO:0007669"/>
    <property type="project" value="EnsemblFungi"/>
</dbReference>
<evidence type="ECO:0000256" key="2">
    <source>
        <dbReference type="ARBA" id="ARBA00022679"/>
    </source>
</evidence>
<reference evidence="9 10" key="1">
    <citation type="journal article" date="2012" name="BMC Genomics">
        <title>Sequencing the genome of Marssonina brunnea reveals fungus-poplar co-evolution.</title>
        <authorList>
            <person name="Zhu S."/>
            <person name="Cao Y.-Z."/>
            <person name="Jiang C."/>
            <person name="Tan B.-Y."/>
            <person name="Wang Z."/>
            <person name="Feng S."/>
            <person name="Zhang L."/>
            <person name="Su X.-H."/>
            <person name="Brejova B."/>
            <person name="Vinar T."/>
            <person name="Xu M."/>
            <person name="Wang M.-X."/>
            <person name="Zhang S.-G."/>
            <person name="Huang M.-R."/>
            <person name="Wu R."/>
            <person name="Zhou Y."/>
        </authorList>
    </citation>
    <scope>NUCLEOTIDE SEQUENCE [LARGE SCALE GENOMIC DNA]</scope>
    <source>
        <strain evidence="9 10">MB_m1</strain>
    </source>
</reference>
<dbReference type="InterPro" id="IPR051128">
    <property type="entry name" value="EgtD_Methyltrsf_superfamily"/>
</dbReference>
<dbReference type="InParanoid" id="K1X4M8"/>
<evidence type="ECO:0000256" key="3">
    <source>
        <dbReference type="ARBA" id="ARBA00023002"/>
    </source>
</evidence>
<dbReference type="OMA" id="FKHWHPT"/>
<dbReference type="Gene3D" id="3.90.1580.10">
    <property type="entry name" value="paralog of FGE (formylglycine-generating enzyme)"/>
    <property type="match status" value="1"/>
</dbReference>
<feature type="domain" description="Histidine-specific methyltransferase SAM-dependent" evidence="7">
    <location>
        <begin position="20"/>
        <end position="324"/>
    </location>
</feature>
<dbReference type="HOGENOM" id="CLU_006921_0_1_1"/>
<protein>
    <submittedName>
        <fullName evidence="9">DUF323 domain protein</fullName>
    </submittedName>
</protein>
<dbReference type="STRING" id="1072389.K1X4M8"/>
<accession>K1X4M8</accession>
<comment type="pathway">
    <text evidence="5">Amino-acid biosynthesis; ergothioneine biosynthesis.</text>
</comment>
<feature type="domain" description="Sulfatase-modifying factor enzyme-like" evidence="6">
    <location>
        <begin position="540"/>
        <end position="828"/>
    </location>
</feature>
<dbReference type="GO" id="GO:0052706">
    <property type="term" value="F:L-histidine N(alpha)-methyltransferase activity"/>
    <property type="evidence" value="ECO:0007669"/>
    <property type="project" value="EnsemblFungi"/>
</dbReference>
<evidence type="ECO:0000259" key="8">
    <source>
        <dbReference type="Pfam" id="PF12867"/>
    </source>
</evidence>
<dbReference type="NCBIfam" id="TIGR03439">
    <property type="entry name" value="methyl_EasF"/>
    <property type="match status" value="1"/>
</dbReference>
<gene>
    <name evidence="9" type="ORF">MBM_01989</name>
</gene>
<dbReference type="RefSeq" id="XP_007289878.1">
    <property type="nucleotide sequence ID" value="XM_007289816.1"/>
</dbReference>
<dbReference type="InterPro" id="IPR019257">
    <property type="entry name" value="MeTrfase_dom"/>
</dbReference>
<dbReference type="GO" id="GO:0032259">
    <property type="term" value="P:methylation"/>
    <property type="evidence" value="ECO:0007669"/>
    <property type="project" value="UniProtKB-KW"/>
</dbReference>
<dbReference type="InterPro" id="IPR024775">
    <property type="entry name" value="DinB-like"/>
</dbReference>
<evidence type="ECO:0000256" key="5">
    <source>
        <dbReference type="ARBA" id="ARBA00037882"/>
    </source>
</evidence>
<dbReference type="InterPro" id="IPR005532">
    <property type="entry name" value="SUMF_dom"/>
</dbReference>
<dbReference type="AlphaFoldDB" id="K1X4M8"/>
<keyword evidence="3" id="KW-0560">Oxidoreductase</keyword>
<dbReference type="InterPro" id="IPR016187">
    <property type="entry name" value="CTDL_fold"/>
</dbReference>
<evidence type="ECO:0000259" key="7">
    <source>
        <dbReference type="Pfam" id="PF10017"/>
    </source>
</evidence>
<dbReference type="SUPFAM" id="SSF56436">
    <property type="entry name" value="C-type lectin-like"/>
    <property type="match status" value="1"/>
</dbReference>
<keyword evidence="4" id="KW-0408">Iron</keyword>
<evidence type="ECO:0000256" key="4">
    <source>
        <dbReference type="ARBA" id="ARBA00023004"/>
    </source>
</evidence>
<dbReference type="PANTHER" id="PTHR43397">
    <property type="entry name" value="ERGOTHIONEINE BIOSYNTHESIS PROTEIN 1"/>
    <property type="match status" value="1"/>
</dbReference>
<dbReference type="Pfam" id="PF10017">
    <property type="entry name" value="Methyltransf_33"/>
    <property type="match status" value="1"/>
</dbReference>
<dbReference type="OrthoDB" id="659at2759"/>
<dbReference type="GeneID" id="18757924"/>
<name>K1X4M8_MARBU</name>
<dbReference type="Gene3D" id="3.40.50.150">
    <property type="entry name" value="Vaccinia Virus protein VP39"/>
    <property type="match status" value="1"/>
</dbReference>
<sequence length="830" mass="93294">MAPKIDIIDIRHNAVEMSLKDEIVKSLKPQEGPKRLPTLLLYDERGLQLFEEITYLEEYYLTNAEIDVLQRSACNIAEAIPPGSMVVELGSGNLRKVSILLQALDQAGKDIDYYALDLSLKELYRTLEQVPAFKHVTCHGLHGTYDDGLDWLKIPENITRPKCVMSLGSSIGNFSRAGGAEFLKGFAEVMQDSDLMLVGLDATEDPAKVYHAYNDREGKTHKFILNGLTNANGIYNEEIFEPNDWKVIGEYVFDAEGGRHQAFCSPVHDVSVKGVQIKAGERVQIEESLKYSPEGSAQLWKASGLIEVDRMSASSDSYSLHLLKRNMAFKTDPSLYAASTVPTRKDWKGLWTVWDLITQNMIPKTELNEKPIKLRNACIFYLGHIPTFTDIQLEKVTKQPRCEPGYFKEIFERGIDPDVDNPERCHDHSEVPEEWPPLQDILGYQDQVRAKIEKITASESIPRDVGRALWIGFEHEIMHLETLLYMLLQSDKTLPPTKFKPNFEELAAADEAARVGNEWFEIPEQRITIGLDDPEDNSGGDRHFGWDCEKPPRSVVVPAFKAQARAITNEDYARYLEQTHASKIPASWTESVTNGHTNGVSNVYSNGNSNGHAITSTPLTKEYLDGKFVRTVYGLVPLMFALHWPVFASYDELAGCAKWMGGRIPTLEEARSIYSHVDGLRLKEAEQHLVKTVPAVNGHLVNEGVEESPPSRGAWPGEGSELFTDLANANVGFKHWHPIGVTSNGDKLAGQAEMGGVWEWTSSELLRHDGFEPMKLYPAYTADFFDGKHNIVLGGSWATHPRIAGRKTFINWYQRNYPYAWAGARLVRDV</sequence>
<dbReference type="eggNOG" id="ENOG502QS9T">
    <property type="taxonomic scope" value="Eukaryota"/>
</dbReference>
<dbReference type="GO" id="GO:0052699">
    <property type="term" value="P:ergothioneine biosynthetic process"/>
    <property type="evidence" value="ECO:0007669"/>
    <property type="project" value="EnsemblFungi"/>
</dbReference>
<dbReference type="InterPro" id="IPR042095">
    <property type="entry name" value="SUMF_sf"/>
</dbReference>
<dbReference type="Proteomes" id="UP000006753">
    <property type="component" value="Unassembled WGS sequence"/>
</dbReference>
<feature type="domain" description="DinB-like" evidence="8">
    <location>
        <begin position="362"/>
        <end position="483"/>
    </location>
</feature>
<proteinExistence type="predicted"/>
<evidence type="ECO:0000313" key="9">
    <source>
        <dbReference type="EMBL" id="EKD20037.1"/>
    </source>
</evidence>
<keyword evidence="2" id="KW-0808">Transferase</keyword>
<keyword evidence="1" id="KW-0489">Methyltransferase</keyword>
<dbReference type="EMBL" id="JH921430">
    <property type="protein sequence ID" value="EKD20037.1"/>
    <property type="molecule type" value="Genomic_DNA"/>
</dbReference>
<evidence type="ECO:0000313" key="10">
    <source>
        <dbReference type="Proteomes" id="UP000006753"/>
    </source>
</evidence>
<dbReference type="Pfam" id="PF03781">
    <property type="entry name" value="FGE-sulfatase"/>
    <property type="match status" value="1"/>
</dbReference>
<dbReference type="InterPro" id="IPR029063">
    <property type="entry name" value="SAM-dependent_MTases_sf"/>
</dbReference>
<dbReference type="Pfam" id="PF12867">
    <property type="entry name" value="DinB_2"/>
    <property type="match status" value="1"/>
</dbReference>
<organism evidence="9 10">
    <name type="scientific">Marssonina brunnea f. sp. multigermtubi (strain MB_m1)</name>
    <name type="common">Marssonina leaf spot fungus</name>
    <dbReference type="NCBI Taxonomy" id="1072389"/>
    <lineage>
        <taxon>Eukaryota</taxon>
        <taxon>Fungi</taxon>
        <taxon>Dikarya</taxon>
        <taxon>Ascomycota</taxon>
        <taxon>Pezizomycotina</taxon>
        <taxon>Leotiomycetes</taxon>
        <taxon>Helotiales</taxon>
        <taxon>Drepanopezizaceae</taxon>
        <taxon>Drepanopeziza</taxon>
    </lineage>
</organism>
<keyword evidence="10" id="KW-1185">Reference proteome</keyword>
<dbReference type="InterPro" id="IPR017805">
    <property type="entry name" value="SAM_MeTrfase_EasF-type_put"/>
</dbReference>